<evidence type="ECO:0000313" key="2">
    <source>
        <dbReference type="Proteomes" id="UP001143856"/>
    </source>
</evidence>
<gene>
    <name evidence="1" type="ORF">NUW58_g1816</name>
</gene>
<dbReference type="EMBL" id="JAPDGR010000212">
    <property type="protein sequence ID" value="KAJ2993517.1"/>
    <property type="molecule type" value="Genomic_DNA"/>
</dbReference>
<keyword evidence="2" id="KW-1185">Reference proteome</keyword>
<dbReference type="Proteomes" id="UP001143856">
    <property type="component" value="Unassembled WGS sequence"/>
</dbReference>
<protein>
    <submittedName>
        <fullName evidence="1">Uncharacterized protein</fullName>
    </submittedName>
</protein>
<accession>A0ACC1PJW3</accession>
<sequence length="294" mass="33057">MASFVDMNTAQQEAFLSSPVLEPLEGQVSNLVNPPNGAAGSEAVLAIAFVLSTIAVIGRVYARFILLKKRFLSDYIILLGYAFTVVLYVYDEHMARVPGLFVDLWNVSWRDAIAYIHDVFVTSLLYPLSILLIKVAILLDWLVLFVPPGSRNFVYWAAHVMIWVNVVFYLSVFIANQVACTPYEYSWNKLLDGNCDRVNTQYTNLASGIFNVISDIVILLIPQKVVWKLNMQTRMKVGVFMIFGIGLLGCIIAILRLVETVKIKQAGWKAQLPVDFEQEKNLAFIPQKSDQVVA</sequence>
<proteinExistence type="predicted"/>
<name>A0ACC1PJW3_9PEZI</name>
<organism evidence="1 2">
    <name type="scientific">Xylaria curta</name>
    <dbReference type="NCBI Taxonomy" id="42375"/>
    <lineage>
        <taxon>Eukaryota</taxon>
        <taxon>Fungi</taxon>
        <taxon>Dikarya</taxon>
        <taxon>Ascomycota</taxon>
        <taxon>Pezizomycotina</taxon>
        <taxon>Sordariomycetes</taxon>
        <taxon>Xylariomycetidae</taxon>
        <taxon>Xylariales</taxon>
        <taxon>Xylariaceae</taxon>
        <taxon>Xylaria</taxon>
    </lineage>
</organism>
<reference evidence="1" key="1">
    <citation type="submission" date="2022-10" db="EMBL/GenBank/DDBJ databases">
        <title>Genome Sequence of Xylaria curta.</title>
        <authorList>
            <person name="Buettner E."/>
        </authorList>
    </citation>
    <scope>NUCLEOTIDE SEQUENCE</scope>
    <source>
        <strain evidence="1">Babe10</strain>
    </source>
</reference>
<evidence type="ECO:0000313" key="1">
    <source>
        <dbReference type="EMBL" id="KAJ2993517.1"/>
    </source>
</evidence>
<comment type="caution">
    <text evidence="1">The sequence shown here is derived from an EMBL/GenBank/DDBJ whole genome shotgun (WGS) entry which is preliminary data.</text>
</comment>